<feature type="transmembrane region" description="Helical" evidence="8">
    <location>
        <begin position="336"/>
        <end position="359"/>
    </location>
</feature>
<reference evidence="10 11" key="1">
    <citation type="submission" date="2018-05" db="EMBL/GenBank/DDBJ databases">
        <title>Genomic Encyclopedia of Type Strains, Phase IV (KMG-IV): sequencing the most valuable type-strain genomes for metagenomic binning, comparative biology and taxonomic classification.</title>
        <authorList>
            <person name="Goeker M."/>
        </authorList>
    </citation>
    <scope>NUCLEOTIDE SEQUENCE [LARGE SCALE GENOMIC DNA]</scope>
    <source>
        <strain evidence="10 11">DSM 23606</strain>
    </source>
</reference>
<dbReference type="PANTHER" id="PTHR42929">
    <property type="entry name" value="INNER MEMBRANE ABC TRANSPORTER PERMEASE PROTEIN YDCU-RELATED-RELATED"/>
    <property type="match status" value="1"/>
</dbReference>
<evidence type="ECO:0000256" key="6">
    <source>
        <dbReference type="ARBA" id="ARBA00022989"/>
    </source>
</evidence>
<evidence type="ECO:0000256" key="7">
    <source>
        <dbReference type="ARBA" id="ARBA00023136"/>
    </source>
</evidence>
<keyword evidence="3 8" id="KW-0813">Transport</keyword>
<evidence type="ECO:0000256" key="5">
    <source>
        <dbReference type="ARBA" id="ARBA00022692"/>
    </source>
</evidence>
<feature type="domain" description="ABC transmembrane type-1" evidence="9">
    <location>
        <begin position="196"/>
        <end position="402"/>
    </location>
</feature>
<evidence type="ECO:0000256" key="4">
    <source>
        <dbReference type="ARBA" id="ARBA00022475"/>
    </source>
</evidence>
<organism evidence="10 11">
    <name type="scientific">Plasticicumulans acidivorans</name>
    <dbReference type="NCBI Taxonomy" id="886464"/>
    <lineage>
        <taxon>Bacteria</taxon>
        <taxon>Pseudomonadati</taxon>
        <taxon>Pseudomonadota</taxon>
        <taxon>Gammaproteobacteria</taxon>
        <taxon>Candidatus Competibacteraceae</taxon>
        <taxon>Plasticicumulans</taxon>
    </lineage>
</organism>
<proteinExistence type="inferred from homology"/>
<gene>
    <name evidence="10" type="ORF">C7443_1136</name>
</gene>
<dbReference type="EMBL" id="QGTJ01000013">
    <property type="protein sequence ID" value="PWV58826.1"/>
    <property type="molecule type" value="Genomic_DNA"/>
</dbReference>
<evidence type="ECO:0000256" key="2">
    <source>
        <dbReference type="ARBA" id="ARBA00007069"/>
    </source>
</evidence>
<dbReference type="Pfam" id="PF00528">
    <property type="entry name" value="BPD_transp_1"/>
    <property type="match status" value="1"/>
</dbReference>
<keyword evidence="11" id="KW-1185">Reference proteome</keyword>
<keyword evidence="7 8" id="KW-0472">Membrane</keyword>
<feature type="transmembrane region" description="Helical" evidence="8">
    <location>
        <begin position="311"/>
        <end position="330"/>
    </location>
</feature>
<dbReference type="InterPro" id="IPR035906">
    <property type="entry name" value="MetI-like_sf"/>
</dbReference>
<dbReference type="OrthoDB" id="9807047at2"/>
<dbReference type="InterPro" id="IPR000515">
    <property type="entry name" value="MetI-like"/>
</dbReference>
<dbReference type="PROSITE" id="PS50928">
    <property type="entry name" value="ABC_TM1"/>
    <property type="match status" value="1"/>
</dbReference>
<name>A0A317MS26_9GAMM</name>
<feature type="transmembrane region" description="Helical" evidence="8">
    <location>
        <begin position="32"/>
        <end position="56"/>
    </location>
</feature>
<evidence type="ECO:0000259" key="9">
    <source>
        <dbReference type="PROSITE" id="PS50928"/>
    </source>
</evidence>
<comment type="subcellular location">
    <subcellularLocation>
        <location evidence="1 8">Cell membrane</location>
        <topology evidence="1 8">Multi-pass membrane protein</topology>
    </subcellularLocation>
</comment>
<feature type="transmembrane region" description="Helical" evidence="8">
    <location>
        <begin position="379"/>
        <end position="402"/>
    </location>
</feature>
<dbReference type="PANTHER" id="PTHR42929:SF5">
    <property type="entry name" value="ABC TRANSPORTER PERMEASE PROTEIN"/>
    <property type="match status" value="1"/>
</dbReference>
<feature type="transmembrane region" description="Helical" evidence="8">
    <location>
        <begin position="200"/>
        <end position="219"/>
    </location>
</feature>
<dbReference type="SUPFAM" id="SSF161098">
    <property type="entry name" value="MetI-like"/>
    <property type="match status" value="1"/>
</dbReference>
<dbReference type="GO" id="GO:0005886">
    <property type="term" value="C:plasma membrane"/>
    <property type="evidence" value="ECO:0007669"/>
    <property type="project" value="UniProtKB-SubCell"/>
</dbReference>
<dbReference type="Gene3D" id="1.10.3720.10">
    <property type="entry name" value="MetI-like"/>
    <property type="match status" value="1"/>
</dbReference>
<evidence type="ECO:0000256" key="3">
    <source>
        <dbReference type="ARBA" id="ARBA00022448"/>
    </source>
</evidence>
<keyword evidence="6 8" id="KW-1133">Transmembrane helix</keyword>
<evidence type="ECO:0000256" key="1">
    <source>
        <dbReference type="ARBA" id="ARBA00004651"/>
    </source>
</evidence>
<dbReference type="AlphaFoldDB" id="A0A317MS26"/>
<feature type="transmembrane region" description="Helical" evidence="8">
    <location>
        <begin position="282"/>
        <end position="304"/>
    </location>
</feature>
<evidence type="ECO:0000256" key="8">
    <source>
        <dbReference type="RuleBase" id="RU363032"/>
    </source>
</evidence>
<dbReference type="RefSeq" id="WP_110020019.1">
    <property type="nucleotide sequence ID" value="NZ_QGTJ01000013.1"/>
</dbReference>
<comment type="similarity">
    <text evidence="2">Belongs to the binding-protein-dependent transport system permease family. CysTW subfamily.</text>
</comment>
<dbReference type="GO" id="GO:0055085">
    <property type="term" value="P:transmembrane transport"/>
    <property type="evidence" value="ECO:0007669"/>
    <property type="project" value="InterPro"/>
</dbReference>
<comment type="caution">
    <text evidence="10">The sequence shown here is derived from an EMBL/GenBank/DDBJ whole genome shotgun (WGS) entry which is preliminary data.</text>
</comment>
<evidence type="ECO:0000313" key="10">
    <source>
        <dbReference type="EMBL" id="PWV58826.1"/>
    </source>
</evidence>
<evidence type="ECO:0000313" key="11">
    <source>
        <dbReference type="Proteomes" id="UP000246569"/>
    </source>
</evidence>
<keyword evidence="4" id="KW-1003">Cell membrane</keyword>
<dbReference type="Proteomes" id="UP000246569">
    <property type="component" value="Unassembled WGS sequence"/>
</dbReference>
<keyword evidence="5 8" id="KW-0812">Transmembrane</keyword>
<dbReference type="CDD" id="cd06261">
    <property type="entry name" value="TM_PBP2"/>
    <property type="match status" value="1"/>
</dbReference>
<protein>
    <submittedName>
        <fullName evidence="10">Putative spermidine/putrescine transport system permease protein</fullName>
    </submittedName>
</protein>
<accession>A0A317MS26</accession>
<sequence length="415" mass="45580">MDTTPTALPLSDDGVPLKVRLRRAERSYKLRSLALIAPLLIFLVLSFVLPISTLLYRAVDNHELADAMPKTVAALDGWDGNAIPAEPVFVALATDLRDLKEAGRIGIPAKRLGYEISGFRSVLTKTLRKLPAPDAQNVRDVVVDAVPEWGELRYWKAFERAAKPYTPRYLLASVDREVNEDGQIVVNESSAFVDIFGRTFWISGVVTLCCLLLAYPLAYWLSVLPPSKSNLLMICVLLPFWTSLLVRTAAWIVLLQSGGLINGGLQALGIIDQPLQLVFNRVGVYISMVHILLPFMILPLYSVMKGIPPHFVRAAVSLGAHPFLAFWKVYVPQTIAGVGAGCLLTYILALGYYITPALLGGPDDQMVSYFVAFYTNRTINWGMASALGSLLLVATLLLYVVYGKLVDNTGQSGRK</sequence>